<keyword evidence="4" id="KW-0326">Glycosidase</keyword>
<keyword evidence="8" id="KW-1185">Reference proteome</keyword>
<organism evidence="7 8">
    <name type="scientific">Dyadobacter linearis</name>
    <dbReference type="NCBI Taxonomy" id="2823330"/>
    <lineage>
        <taxon>Bacteria</taxon>
        <taxon>Pseudomonadati</taxon>
        <taxon>Bacteroidota</taxon>
        <taxon>Cytophagia</taxon>
        <taxon>Cytophagales</taxon>
        <taxon>Spirosomataceae</taxon>
        <taxon>Dyadobacter</taxon>
    </lineage>
</organism>
<gene>
    <name evidence="7" type="ORF">DYBT9623_04244</name>
</gene>
<protein>
    <submittedName>
        <fullName evidence="7">Uncharacterized protein</fullName>
    </submittedName>
</protein>
<dbReference type="InterPro" id="IPR015943">
    <property type="entry name" value="WD40/YVTN_repeat-like_dom_sf"/>
</dbReference>
<dbReference type="PANTHER" id="PTHR43739:SF2">
    <property type="entry name" value="OLIGOXYLOGLUCAN-REDUCING END-SPECIFIC XYLOGLUCANASE-RELATED"/>
    <property type="match status" value="1"/>
</dbReference>
<reference evidence="7 8" key="1">
    <citation type="submission" date="2021-04" db="EMBL/GenBank/DDBJ databases">
        <authorList>
            <person name="Rodrigo-Torres L."/>
            <person name="Arahal R. D."/>
            <person name="Lucena T."/>
        </authorList>
    </citation>
    <scope>NUCLEOTIDE SEQUENCE [LARGE SCALE GENOMIC DNA]</scope>
    <source>
        <strain evidence="7 8">CECT 9623</strain>
    </source>
</reference>
<evidence type="ECO:0000256" key="4">
    <source>
        <dbReference type="ARBA" id="ARBA00023295"/>
    </source>
</evidence>
<comment type="caution">
    <text evidence="7">The sequence shown here is derived from an EMBL/GenBank/DDBJ whole genome shotgun (WGS) entry which is preliminary data.</text>
</comment>
<keyword evidence="3" id="KW-0119">Carbohydrate metabolism</keyword>
<name>A0ABM8UVD9_9BACT</name>
<evidence type="ECO:0000256" key="3">
    <source>
        <dbReference type="ARBA" id="ARBA00023277"/>
    </source>
</evidence>
<keyword evidence="2" id="KW-0378">Hydrolase</keyword>
<keyword evidence="5" id="KW-0624">Polysaccharide degradation</keyword>
<dbReference type="EMBL" id="CAJRAU010000006">
    <property type="protein sequence ID" value="CAG5072680.1"/>
    <property type="molecule type" value="Genomic_DNA"/>
</dbReference>
<evidence type="ECO:0000313" key="8">
    <source>
        <dbReference type="Proteomes" id="UP000679725"/>
    </source>
</evidence>
<dbReference type="InterPro" id="IPR052025">
    <property type="entry name" value="Xyloglucanase_GH74"/>
</dbReference>
<evidence type="ECO:0000256" key="5">
    <source>
        <dbReference type="ARBA" id="ARBA00023326"/>
    </source>
</evidence>
<evidence type="ECO:0000256" key="1">
    <source>
        <dbReference type="ARBA" id="ARBA00022729"/>
    </source>
</evidence>
<proteinExistence type="inferred from homology"/>
<dbReference type="Gene3D" id="2.130.10.10">
    <property type="entry name" value="YVTN repeat-like/Quinoprotein amine dehydrogenase"/>
    <property type="match status" value="1"/>
</dbReference>
<dbReference type="Proteomes" id="UP000679725">
    <property type="component" value="Unassembled WGS sequence"/>
</dbReference>
<sequence length="98" mass="11074">MSLLIALTGALNFVAKAQTYNWKPVRIGGGGNVTSIKAHPKVPNLYFITTDVGTPYRWNHAAQKWEDMMWSGKIPTTMLFICRKRKPNIRNGEPRIST</sequence>
<evidence type="ECO:0000256" key="6">
    <source>
        <dbReference type="ARBA" id="ARBA00037986"/>
    </source>
</evidence>
<dbReference type="SUPFAM" id="SSF110296">
    <property type="entry name" value="Oligoxyloglucan reducing end-specific cellobiohydrolase"/>
    <property type="match status" value="1"/>
</dbReference>
<dbReference type="PANTHER" id="PTHR43739">
    <property type="entry name" value="XYLOGLUCANASE (EUROFUNG)"/>
    <property type="match status" value="1"/>
</dbReference>
<evidence type="ECO:0000256" key="2">
    <source>
        <dbReference type="ARBA" id="ARBA00022801"/>
    </source>
</evidence>
<comment type="similarity">
    <text evidence="6">Belongs to the glycosyl hydrolase 74 family.</text>
</comment>
<keyword evidence="1" id="KW-0732">Signal</keyword>
<accession>A0ABM8UVD9</accession>
<evidence type="ECO:0000313" key="7">
    <source>
        <dbReference type="EMBL" id="CAG5072680.1"/>
    </source>
</evidence>